<dbReference type="PANTHER" id="PTHR43065:SF50">
    <property type="entry name" value="HISTIDINE KINASE"/>
    <property type="match status" value="1"/>
</dbReference>
<dbReference type="AlphaFoldDB" id="K9VH25"/>
<evidence type="ECO:0000313" key="7">
    <source>
        <dbReference type="EMBL" id="AFZ07256.1"/>
    </source>
</evidence>
<evidence type="ECO:0000259" key="6">
    <source>
        <dbReference type="PROSITE" id="PS50110"/>
    </source>
</evidence>
<dbReference type="EMBL" id="CP003614">
    <property type="protein sequence ID" value="AFZ07256.1"/>
    <property type="molecule type" value="Genomic_DNA"/>
</dbReference>
<dbReference type="Pfam" id="PF00072">
    <property type="entry name" value="Response_reg"/>
    <property type="match status" value="1"/>
</dbReference>
<dbReference type="PANTHER" id="PTHR43065">
    <property type="entry name" value="SENSOR HISTIDINE KINASE"/>
    <property type="match status" value="1"/>
</dbReference>
<feature type="modified residue" description="4-aspartylphosphate" evidence="4">
    <location>
        <position position="52"/>
    </location>
</feature>
<dbReference type="InterPro" id="IPR036097">
    <property type="entry name" value="HisK_dim/P_sf"/>
</dbReference>
<dbReference type="SMART" id="SM00448">
    <property type="entry name" value="REC"/>
    <property type="match status" value="1"/>
</dbReference>
<dbReference type="InterPro" id="IPR036890">
    <property type="entry name" value="HATPase_C_sf"/>
</dbReference>
<dbReference type="SMART" id="SM00388">
    <property type="entry name" value="HisKA"/>
    <property type="match status" value="1"/>
</dbReference>
<dbReference type="InterPro" id="IPR005467">
    <property type="entry name" value="His_kinase_dom"/>
</dbReference>
<dbReference type="PROSITE" id="PS50110">
    <property type="entry name" value="RESPONSE_REGULATORY"/>
    <property type="match status" value="1"/>
</dbReference>
<evidence type="ECO:0000256" key="2">
    <source>
        <dbReference type="ARBA" id="ARBA00012438"/>
    </source>
</evidence>
<evidence type="ECO:0000313" key="8">
    <source>
        <dbReference type="Proteomes" id="UP000010478"/>
    </source>
</evidence>
<dbReference type="KEGG" id="oni:Osc7112_2856"/>
<dbReference type="eggNOG" id="COG0642">
    <property type="taxonomic scope" value="Bacteria"/>
</dbReference>
<keyword evidence="8" id="KW-1185">Reference proteome</keyword>
<dbReference type="STRING" id="179408.Osc7112_2856"/>
<keyword evidence="3 7" id="KW-0808">Transferase</keyword>
<dbReference type="Gene3D" id="3.30.565.10">
    <property type="entry name" value="Histidine kinase-like ATPase, C-terminal domain"/>
    <property type="match status" value="1"/>
</dbReference>
<dbReference type="InterPro" id="IPR003661">
    <property type="entry name" value="HisK_dim/P_dom"/>
</dbReference>
<dbReference type="eggNOG" id="COG0745">
    <property type="taxonomic scope" value="Bacteria"/>
</dbReference>
<evidence type="ECO:0000256" key="1">
    <source>
        <dbReference type="ARBA" id="ARBA00000085"/>
    </source>
</evidence>
<dbReference type="Pfam" id="PF02518">
    <property type="entry name" value="HATPase_c"/>
    <property type="match status" value="1"/>
</dbReference>
<dbReference type="InterPro" id="IPR003594">
    <property type="entry name" value="HATPase_dom"/>
</dbReference>
<dbReference type="Gene3D" id="3.40.50.2300">
    <property type="match status" value="1"/>
</dbReference>
<dbReference type="CDD" id="cd00082">
    <property type="entry name" value="HisKA"/>
    <property type="match status" value="1"/>
</dbReference>
<comment type="catalytic activity">
    <reaction evidence="1">
        <text>ATP + protein L-histidine = ADP + protein N-phospho-L-histidine.</text>
        <dbReference type="EC" id="2.7.13.3"/>
    </reaction>
</comment>
<keyword evidence="4" id="KW-0597">Phosphoprotein</keyword>
<dbReference type="SUPFAM" id="SSF55874">
    <property type="entry name" value="ATPase domain of HSP90 chaperone/DNA topoisomerase II/histidine kinase"/>
    <property type="match status" value="1"/>
</dbReference>
<evidence type="ECO:0000256" key="3">
    <source>
        <dbReference type="ARBA" id="ARBA00022777"/>
    </source>
</evidence>
<gene>
    <name evidence="7" type="ORF">Osc7112_2856</name>
</gene>
<reference evidence="7 8" key="1">
    <citation type="submission" date="2012-05" db="EMBL/GenBank/DDBJ databases">
        <title>Finished chromosome of genome of Oscillatoria sp. PCC 7112.</title>
        <authorList>
            <consortium name="US DOE Joint Genome Institute"/>
            <person name="Gugger M."/>
            <person name="Coursin T."/>
            <person name="Rippka R."/>
            <person name="Tandeau De Marsac N."/>
            <person name="Huntemann M."/>
            <person name="Wei C.-L."/>
            <person name="Han J."/>
            <person name="Detter J.C."/>
            <person name="Han C."/>
            <person name="Tapia R."/>
            <person name="Davenport K."/>
            <person name="Daligault H."/>
            <person name="Erkkila T."/>
            <person name="Gu W."/>
            <person name="Munk A.C.C."/>
            <person name="Teshima H."/>
            <person name="Xu Y."/>
            <person name="Chain P."/>
            <person name="Chen A."/>
            <person name="Krypides N."/>
            <person name="Mavromatis K."/>
            <person name="Markowitz V."/>
            <person name="Szeto E."/>
            <person name="Ivanova N."/>
            <person name="Mikhailova N."/>
            <person name="Ovchinnikova G."/>
            <person name="Pagani I."/>
            <person name="Pati A."/>
            <person name="Goodwin L."/>
            <person name="Peters L."/>
            <person name="Pitluck S."/>
            <person name="Woyke T."/>
            <person name="Kerfeld C."/>
        </authorList>
    </citation>
    <scope>NUCLEOTIDE SEQUENCE [LARGE SCALE GENOMIC DNA]</scope>
    <source>
        <strain evidence="7 8">PCC 7112</strain>
    </source>
</reference>
<name>K9VH25_9CYAN</name>
<sequence>MAKILAIVADTVTFQVVQELLSQEGHQVRVVSDDKEGLDLARELSPDVIICDGTSPQINFLEVCRLVKADSLRDSFASRELAAAYFILLTTPKQFDEIQELDAPFDDFLFKPIVKQELLARVRASKRSHELRARLELTQQELDLSRDRMLQTEKMSSLGELVSGIAHEINNPITFIYSNLTHVQSYATDLIELLRLYQKELVNPGAEILQKQQDMDVEFVLDDLLKIVSSMRTGSDRIRQIILSLQDFSRSDRSGWQLFDVSDGLENTLLLLQHRLPAREGRRDIKVIKQFGNLPQIECYAGLLNQAFLNIINHAIDALEESAQELEELESTKFKPVILITTQVVDAQRISIEIADNGIANSKDITAQISDPFLVAKPAEPPISSGLALSYRIIVEQHKGDFKCFSEPGKGTKIQIEIPLRHS</sequence>
<protein>
    <recommendedName>
        <fullName evidence="2">histidine kinase</fullName>
        <ecNumber evidence="2">2.7.13.3</ecNumber>
    </recommendedName>
</protein>
<proteinExistence type="predicted"/>
<organism evidence="7 8">
    <name type="scientific">Phormidium nigroviride PCC 7112</name>
    <dbReference type="NCBI Taxonomy" id="179408"/>
    <lineage>
        <taxon>Bacteria</taxon>
        <taxon>Bacillati</taxon>
        <taxon>Cyanobacteriota</taxon>
        <taxon>Cyanophyceae</taxon>
        <taxon>Oscillatoriophycideae</taxon>
        <taxon>Oscillatoriales</taxon>
        <taxon>Oscillatoriaceae</taxon>
        <taxon>Phormidium</taxon>
    </lineage>
</organism>
<dbReference type="PROSITE" id="PS50109">
    <property type="entry name" value="HIS_KIN"/>
    <property type="match status" value="1"/>
</dbReference>
<feature type="domain" description="Histidine kinase" evidence="5">
    <location>
        <begin position="164"/>
        <end position="422"/>
    </location>
</feature>
<dbReference type="InterPro" id="IPR001789">
    <property type="entry name" value="Sig_transdc_resp-reg_receiver"/>
</dbReference>
<dbReference type="HOGENOM" id="CLU_000445_114_72_3"/>
<evidence type="ECO:0000256" key="4">
    <source>
        <dbReference type="PROSITE-ProRule" id="PRU00169"/>
    </source>
</evidence>
<accession>K9VH25</accession>
<dbReference type="OrthoDB" id="440667at2"/>
<keyword evidence="3 7" id="KW-0418">Kinase</keyword>
<dbReference type="EC" id="2.7.13.3" evidence="2"/>
<dbReference type="Proteomes" id="UP000010478">
    <property type="component" value="Chromosome"/>
</dbReference>
<dbReference type="InterPro" id="IPR011006">
    <property type="entry name" value="CheY-like_superfamily"/>
</dbReference>
<feature type="domain" description="Response regulatory" evidence="6">
    <location>
        <begin position="3"/>
        <end position="126"/>
    </location>
</feature>
<dbReference type="SUPFAM" id="SSF47384">
    <property type="entry name" value="Homodimeric domain of signal transducing histidine kinase"/>
    <property type="match status" value="1"/>
</dbReference>
<evidence type="ECO:0000259" key="5">
    <source>
        <dbReference type="PROSITE" id="PS50109"/>
    </source>
</evidence>
<dbReference type="Gene3D" id="1.10.287.130">
    <property type="match status" value="1"/>
</dbReference>
<dbReference type="SUPFAM" id="SSF52172">
    <property type="entry name" value="CheY-like"/>
    <property type="match status" value="1"/>
</dbReference>
<dbReference type="GO" id="GO:0000155">
    <property type="term" value="F:phosphorelay sensor kinase activity"/>
    <property type="evidence" value="ECO:0007669"/>
    <property type="project" value="InterPro"/>
</dbReference>
<dbReference type="RefSeq" id="WP_015176539.1">
    <property type="nucleotide sequence ID" value="NC_019729.1"/>
</dbReference>